<keyword evidence="3 6" id="KW-1133">Transmembrane helix</keyword>
<name>A0ABP0B829_9PEZI</name>
<comment type="subcellular location">
    <subcellularLocation>
        <location evidence="1">Membrane</location>
        <topology evidence="1">Multi-pass membrane protein</topology>
    </subcellularLocation>
</comment>
<reference evidence="7 8" key="1">
    <citation type="submission" date="2024-01" db="EMBL/GenBank/DDBJ databases">
        <authorList>
            <person name="Allen C."/>
            <person name="Tagirdzhanova G."/>
        </authorList>
    </citation>
    <scope>NUCLEOTIDE SEQUENCE [LARGE SCALE GENOMIC DNA]</scope>
</reference>
<feature type="transmembrane region" description="Helical" evidence="6">
    <location>
        <begin position="65"/>
        <end position="83"/>
    </location>
</feature>
<evidence type="ECO:0000313" key="7">
    <source>
        <dbReference type="EMBL" id="CAK7215757.1"/>
    </source>
</evidence>
<comment type="similarity">
    <text evidence="5">Belongs to the anthrone oxygenase family.</text>
</comment>
<dbReference type="EMBL" id="CAWUHC010000015">
    <property type="protein sequence ID" value="CAK7215757.1"/>
    <property type="molecule type" value="Genomic_DNA"/>
</dbReference>
<dbReference type="Pfam" id="PF08592">
    <property type="entry name" value="Anthrone_oxy"/>
    <property type="match status" value="1"/>
</dbReference>
<protein>
    <recommendedName>
        <fullName evidence="9">DUF1772-domain-containing protein</fullName>
    </recommendedName>
</protein>
<sequence>MSISINAPVEVSSAVRGAQVASVFISAAAAGGTLGLSTFLVPRILDSPTGLMLRQWGRMYNAGKIVFPGAAATAAVAFGYVYYATNNASGLPTSLEVSASNLPLVAAGLCLSIVPYTMLALLPTNKQLLAKAQAAEEDATLSKADRAAGAGTVYTTQEEQAAKQLVDRWGVLSLGRPLLLGAASLVGLIAFL</sequence>
<keyword evidence="4 6" id="KW-0472">Membrane</keyword>
<evidence type="ECO:0000256" key="5">
    <source>
        <dbReference type="ARBA" id="ARBA00034313"/>
    </source>
</evidence>
<evidence type="ECO:0000256" key="1">
    <source>
        <dbReference type="ARBA" id="ARBA00004141"/>
    </source>
</evidence>
<evidence type="ECO:0000256" key="4">
    <source>
        <dbReference type="ARBA" id="ARBA00023136"/>
    </source>
</evidence>
<evidence type="ECO:0000256" key="2">
    <source>
        <dbReference type="ARBA" id="ARBA00022692"/>
    </source>
</evidence>
<dbReference type="PANTHER" id="PTHR35042">
    <property type="entry name" value="ANTHRONE OXYGENASE ENCC"/>
    <property type="match status" value="1"/>
</dbReference>
<proteinExistence type="inferred from homology"/>
<dbReference type="InterPro" id="IPR013901">
    <property type="entry name" value="Anthrone_oxy"/>
</dbReference>
<gene>
    <name evidence="7" type="ORF">SBRCBS47491_002592</name>
</gene>
<accession>A0ABP0B829</accession>
<keyword evidence="2 6" id="KW-0812">Transmembrane</keyword>
<feature type="transmembrane region" description="Helical" evidence="6">
    <location>
        <begin position="169"/>
        <end position="191"/>
    </location>
</feature>
<feature type="transmembrane region" description="Helical" evidence="6">
    <location>
        <begin position="20"/>
        <end position="45"/>
    </location>
</feature>
<dbReference type="Proteomes" id="UP001642406">
    <property type="component" value="Unassembled WGS sequence"/>
</dbReference>
<evidence type="ECO:0000256" key="6">
    <source>
        <dbReference type="SAM" id="Phobius"/>
    </source>
</evidence>
<comment type="caution">
    <text evidence="7">The sequence shown here is derived from an EMBL/GenBank/DDBJ whole genome shotgun (WGS) entry which is preliminary data.</text>
</comment>
<evidence type="ECO:0008006" key="9">
    <source>
        <dbReference type="Google" id="ProtNLM"/>
    </source>
</evidence>
<evidence type="ECO:0000256" key="3">
    <source>
        <dbReference type="ARBA" id="ARBA00022989"/>
    </source>
</evidence>
<dbReference type="PANTHER" id="PTHR35042:SF1">
    <property type="entry name" value="DUF1772-DOMAIN-CONTAINING PROTEIN"/>
    <property type="match status" value="1"/>
</dbReference>
<evidence type="ECO:0000313" key="8">
    <source>
        <dbReference type="Proteomes" id="UP001642406"/>
    </source>
</evidence>
<feature type="transmembrane region" description="Helical" evidence="6">
    <location>
        <begin position="103"/>
        <end position="122"/>
    </location>
</feature>
<organism evidence="7 8">
    <name type="scientific">Sporothrix bragantina</name>
    <dbReference type="NCBI Taxonomy" id="671064"/>
    <lineage>
        <taxon>Eukaryota</taxon>
        <taxon>Fungi</taxon>
        <taxon>Dikarya</taxon>
        <taxon>Ascomycota</taxon>
        <taxon>Pezizomycotina</taxon>
        <taxon>Sordariomycetes</taxon>
        <taxon>Sordariomycetidae</taxon>
        <taxon>Ophiostomatales</taxon>
        <taxon>Ophiostomataceae</taxon>
        <taxon>Sporothrix</taxon>
    </lineage>
</organism>
<keyword evidence="8" id="KW-1185">Reference proteome</keyword>